<evidence type="ECO:0008006" key="9">
    <source>
        <dbReference type="Google" id="ProtNLM"/>
    </source>
</evidence>
<keyword evidence="2" id="KW-0175">Coiled coil</keyword>
<evidence type="ECO:0000259" key="6">
    <source>
        <dbReference type="PROSITE" id="PS50887"/>
    </source>
</evidence>
<dbReference type="InterPro" id="IPR035965">
    <property type="entry name" value="PAS-like_dom_sf"/>
</dbReference>
<dbReference type="SMART" id="SM00267">
    <property type="entry name" value="GGDEF"/>
    <property type="match status" value="1"/>
</dbReference>
<reference evidence="7 8" key="1">
    <citation type="submission" date="2017-07" db="EMBL/GenBank/DDBJ databases">
        <title>Annotated genome sequence of Bacterioplanes sanyensis isolated from Red Sea.</title>
        <authorList>
            <person name="Rehman Z.U."/>
        </authorList>
    </citation>
    <scope>NUCLEOTIDE SEQUENCE [LARGE SCALE GENOMIC DNA]</scope>
    <source>
        <strain evidence="7 8">NV9</strain>
    </source>
</reference>
<sequence>MRAVWLCLLWWLVIAAPQAGEDLFLDAFNKHHRVMLLIDPQAGDIVKANPAAAEFYGYSVPQLETMGIQQINLLSLAQVAAERQRAAAEQRNYFIFRHRLANGEERTVSVSSVPIQFQQRHVLYSIITDITGFRDAQNALWHYQNNLEQLVDEKVSALEAAQQRRDNAYKTALLAAIVLVMALVVAVVYVRRQQVFLQQERQRLAEVIWGTGAGTWEWHIDGDWVSVNRRWCEQLGYDIERIAPLSSPQWQALCHPDDLSRFKQRLRQHLSQKADHLQCEVRLRHANGHWLWFMLRGKVVERNRRGRALRLCGTQQDISKRKALQQELEKQATLDHLTGLPNRALFSDRLQQATLTAERKQWQLAVLFIDLDGFKSINDDYGHDAGDDVLRQTAERLQRSVRCSDVVARQGGDEFVILMQEVSSQESVALVAEIILDQLRQPFHLPQGAAPTLSASIGIVLRPANSVAASQLISLADQAMYDAKRSGKNNYCFAELAGNSAQS</sequence>
<dbReference type="InterPro" id="IPR029787">
    <property type="entry name" value="Nucleotide_cyclase"/>
</dbReference>
<organism evidence="7 8">
    <name type="scientific">Bacterioplanes sanyensis</name>
    <dbReference type="NCBI Taxonomy" id="1249553"/>
    <lineage>
        <taxon>Bacteria</taxon>
        <taxon>Pseudomonadati</taxon>
        <taxon>Pseudomonadota</taxon>
        <taxon>Gammaproteobacteria</taxon>
        <taxon>Oceanospirillales</taxon>
        <taxon>Oceanospirillaceae</taxon>
        <taxon>Bacterioplanes</taxon>
    </lineage>
</organism>
<feature type="domain" description="PAC" evidence="5">
    <location>
        <begin position="277"/>
        <end position="330"/>
    </location>
</feature>
<protein>
    <recommendedName>
        <fullName evidence="9">Diguanylate cyclase</fullName>
    </recommendedName>
</protein>
<dbReference type="InterPro" id="IPR043128">
    <property type="entry name" value="Rev_trsase/Diguanyl_cyclase"/>
</dbReference>
<evidence type="ECO:0000256" key="3">
    <source>
        <dbReference type="SAM" id="Phobius"/>
    </source>
</evidence>
<evidence type="ECO:0000313" key="8">
    <source>
        <dbReference type="Proteomes" id="UP000202440"/>
    </source>
</evidence>
<dbReference type="EMBL" id="CP022530">
    <property type="protein sequence ID" value="ASP38697.1"/>
    <property type="molecule type" value="Genomic_DNA"/>
</dbReference>
<dbReference type="OrthoDB" id="8416215at2"/>
<feature type="transmembrane region" description="Helical" evidence="3">
    <location>
        <begin position="172"/>
        <end position="190"/>
    </location>
</feature>
<evidence type="ECO:0000313" key="7">
    <source>
        <dbReference type="EMBL" id="ASP38697.1"/>
    </source>
</evidence>
<dbReference type="SMART" id="SM00091">
    <property type="entry name" value="PAS"/>
    <property type="match status" value="2"/>
</dbReference>
<dbReference type="InterPro" id="IPR000014">
    <property type="entry name" value="PAS"/>
</dbReference>
<dbReference type="SUPFAM" id="SSF55073">
    <property type="entry name" value="Nucleotide cyclase"/>
    <property type="match status" value="1"/>
</dbReference>
<dbReference type="Pfam" id="PF13426">
    <property type="entry name" value="PAS_9"/>
    <property type="match status" value="1"/>
</dbReference>
<dbReference type="GO" id="GO:0003824">
    <property type="term" value="F:catalytic activity"/>
    <property type="evidence" value="ECO:0007669"/>
    <property type="project" value="UniProtKB-ARBA"/>
</dbReference>
<evidence type="ECO:0000259" key="5">
    <source>
        <dbReference type="PROSITE" id="PS50113"/>
    </source>
</evidence>
<dbReference type="InterPro" id="IPR000160">
    <property type="entry name" value="GGDEF_dom"/>
</dbReference>
<dbReference type="AlphaFoldDB" id="A0A222FI09"/>
<dbReference type="PROSITE" id="PS50113">
    <property type="entry name" value="PAC"/>
    <property type="match status" value="1"/>
</dbReference>
<dbReference type="Gene3D" id="3.30.450.20">
    <property type="entry name" value="PAS domain"/>
    <property type="match status" value="2"/>
</dbReference>
<evidence type="ECO:0000256" key="2">
    <source>
        <dbReference type="SAM" id="Coils"/>
    </source>
</evidence>
<proteinExistence type="predicted"/>
<dbReference type="InterPro" id="IPR000700">
    <property type="entry name" value="PAS-assoc_C"/>
</dbReference>
<dbReference type="RefSeq" id="WP_094059883.1">
    <property type="nucleotide sequence ID" value="NZ_CP022530.1"/>
</dbReference>
<dbReference type="PANTHER" id="PTHR44757:SF2">
    <property type="entry name" value="BIOFILM ARCHITECTURE MAINTENANCE PROTEIN MBAA"/>
    <property type="match status" value="1"/>
</dbReference>
<feature type="chain" id="PRO_5012352487" description="Diguanylate cyclase" evidence="4">
    <location>
        <begin position="20"/>
        <end position="503"/>
    </location>
</feature>
<feature type="coiled-coil region" evidence="2">
    <location>
        <begin position="133"/>
        <end position="164"/>
    </location>
</feature>
<dbReference type="InterPro" id="IPR052155">
    <property type="entry name" value="Biofilm_reg_signaling"/>
</dbReference>
<feature type="domain" description="GGDEF" evidence="6">
    <location>
        <begin position="362"/>
        <end position="496"/>
    </location>
</feature>
<dbReference type="InterPro" id="IPR001610">
    <property type="entry name" value="PAC"/>
</dbReference>
<dbReference type="CDD" id="cd01949">
    <property type="entry name" value="GGDEF"/>
    <property type="match status" value="1"/>
</dbReference>
<keyword evidence="3" id="KW-0472">Membrane</keyword>
<keyword evidence="4" id="KW-0732">Signal</keyword>
<dbReference type="CDD" id="cd00130">
    <property type="entry name" value="PAS"/>
    <property type="match status" value="2"/>
</dbReference>
<gene>
    <name evidence="7" type="ORF">CHH28_08390</name>
</gene>
<keyword evidence="3" id="KW-0812">Transmembrane</keyword>
<comment type="cofactor">
    <cofactor evidence="1">
        <name>Mg(2+)</name>
        <dbReference type="ChEBI" id="CHEBI:18420"/>
    </cofactor>
</comment>
<dbReference type="SMART" id="SM00086">
    <property type="entry name" value="PAC"/>
    <property type="match status" value="2"/>
</dbReference>
<dbReference type="SUPFAM" id="SSF55785">
    <property type="entry name" value="PYP-like sensor domain (PAS domain)"/>
    <property type="match status" value="2"/>
</dbReference>
<accession>A0A222FI09</accession>
<dbReference type="InterPro" id="IPR013655">
    <property type="entry name" value="PAS_fold_3"/>
</dbReference>
<dbReference type="FunFam" id="3.30.70.270:FF:000001">
    <property type="entry name" value="Diguanylate cyclase domain protein"/>
    <property type="match status" value="1"/>
</dbReference>
<dbReference type="Gene3D" id="3.30.70.270">
    <property type="match status" value="1"/>
</dbReference>
<name>A0A222FI09_9GAMM</name>
<dbReference type="NCBIfam" id="TIGR00254">
    <property type="entry name" value="GGDEF"/>
    <property type="match status" value="1"/>
</dbReference>
<dbReference type="Proteomes" id="UP000202440">
    <property type="component" value="Chromosome"/>
</dbReference>
<keyword evidence="8" id="KW-1185">Reference proteome</keyword>
<dbReference type="PROSITE" id="PS50887">
    <property type="entry name" value="GGDEF"/>
    <property type="match status" value="1"/>
</dbReference>
<dbReference type="Pfam" id="PF08447">
    <property type="entry name" value="PAS_3"/>
    <property type="match status" value="1"/>
</dbReference>
<keyword evidence="3" id="KW-1133">Transmembrane helix</keyword>
<dbReference type="KEGG" id="bsan:CHH28_08390"/>
<dbReference type="NCBIfam" id="TIGR00229">
    <property type="entry name" value="sensory_box"/>
    <property type="match status" value="2"/>
</dbReference>
<feature type="signal peptide" evidence="4">
    <location>
        <begin position="1"/>
        <end position="19"/>
    </location>
</feature>
<dbReference type="PANTHER" id="PTHR44757">
    <property type="entry name" value="DIGUANYLATE CYCLASE DGCP"/>
    <property type="match status" value="1"/>
</dbReference>
<evidence type="ECO:0000256" key="1">
    <source>
        <dbReference type="ARBA" id="ARBA00001946"/>
    </source>
</evidence>
<evidence type="ECO:0000256" key="4">
    <source>
        <dbReference type="SAM" id="SignalP"/>
    </source>
</evidence>
<dbReference type="Pfam" id="PF00990">
    <property type="entry name" value="GGDEF"/>
    <property type="match status" value="1"/>
</dbReference>